<reference evidence="1" key="1">
    <citation type="submission" date="2021-01" db="EMBL/GenBank/DDBJ databases">
        <authorList>
            <person name="Kaushik A."/>
        </authorList>
    </citation>
    <scope>NUCLEOTIDE SEQUENCE</scope>
    <source>
        <strain evidence="1">AG6-10EEA</strain>
    </source>
</reference>
<evidence type="ECO:0000313" key="1">
    <source>
        <dbReference type="EMBL" id="CAE6507921.1"/>
    </source>
</evidence>
<accession>A0A8H3D2Y5</accession>
<gene>
    <name evidence="1" type="ORF">RDB_LOCUS122644</name>
</gene>
<name>A0A8H3D2Y5_9AGAM</name>
<dbReference type="EMBL" id="CAJMXA010003625">
    <property type="protein sequence ID" value="CAE6507921.1"/>
    <property type="molecule type" value="Genomic_DNA"/>
</dbReference>
<organism evidence="1 2">
    <name type="scientific">Rhizoctonia solani</name>
    <dbReference type="NCBI Taxonomy" id="456999"/>
    <lineage>
        <taxon>Eukaryota</taxon>
        <taxon>Fungi</taxon>
        <taxon>Dikarya</taxon>
        <taxon>Basidiomycota</taxon>
        <taxon>Agaricomycotina</taxon>
        <taxon>Agaricomycetes</taxon>
        <taxon>Cantharellales</taxon>
        <taxon>Ceratobasidiaceae</taxon>
        <taxon>Rhizoctonia</taxon>
    </lineage>
</organism>
<evidence type="ECO:0000313" key="2">
    <source>
        <dbReference type="Proteomes" id="UP000663853"/>
    </source>
</evidence>
<dbReference type="Proteomes" id="UP000663853">
    <property type="component" value="Unassembled WGS sequence"/>
</dbReference>
<comment type="caution">
    <text evidence="1">The sequence shown here is derived from an EMBL/GenBank/DDBJ whole genome shotgun (WGS) entry which is preliminary data.</text>
</comment>
<dbReference type="AlphaFoldDB" id="A0A8H3D2Y5"/>
<protein>
    <submittedName>
        <fullName evidence="1">Uncharacterized protein</fullName>
    </submittedName>
</protein>
<proteinExistence type="predicted"/>
<sequence length="34" mass="3820">MDGLRVPTFRSLIAIMPQYLGLPHSEGCSLQMEE</sequence>